<dbReference type="Proteomes" id="UP000198519">
    <property type="component" value="Unassembled WGS sequence"/>
</dbReference>
<dbReference type="RefSeq" id="WP_139214345.1">
    <property type="nucleotide sequence ID" value="NZ_FOUE01000002.1"/>
</dbReference>
<evidence type="ECO:0000313" key="1">
    <source>
        <dbReference type="EMBL" id="SFM22440.1"/>
    </source>
</evidence>
<sequence length="137" mass="15744">MMKVIVDKPRPDFRVFFDLLFGQGRNVDSEGDAYPVFSREWRDLYFKDREGDEPKVEIYAEIGNPLEFEVESKSVRLEELSALYLFLFCGDSISKGGIDLGVDAVNQLKIKYSGELLRAENSIWHNSNENNPYPNIA</sequence>
<evidence type="ECO:0000313" key="2">
    <source>
        <dbReference type="Proteomes" id="UP000198519"/>
    </source>
</evidence>
<name>A0A1I4P4G9_9GAMM</name>
<dbReference type="EMBL" id="FOUE01000002">
    <property type="protein sequence ID" value="SFM22440.1"/>
    <property type="molecule type" value="Genomic_DNA"/>
</dbReference>
<dbReference type="AlphaFoldDB" id="A0A1I4P4G9"/>
<accession>A0A1I4P4G9</accession>
<gene>
    <name evidence="1" type="ORF">SAMN04487963_1793</name>
</gene>
<dbReference type="OrthoDB" id="6896186at2"/>
<dbReference type="STRING" id="488535.SAMN04487963_1793"/>
<reference evidence="2" key="1">
    <citation type="submission" date="2016-10" db="EMBL/GenBank/DDBJ databases">
        <authorList>
            <person name="Varghese N."/>
            <person name="Submissions S."/>
        </authorList>
    </citation>
    <scope>NUCLEOTIDE SEQUENCE [LARGE SCALE GENOMIC DNA]</scope>
    <source>
        <strain evidence="2">CGMCC 1.7061</strain>
    </source>
</reference>
<protein>
    <submittedName>
        <fullName evidence="1">Uncharacterized protein</fullName>
    </submittedName>
</protein>
<keyword evidence="2" id="KW-1185">Reference proteome</keyword>
<organism evidence="1 2">
    <name type="scientific">Marinobacter zhejiangensis</name>
    <dbReference type="NCBI Taxonomy" id="488535"/>
    <lineage>
        <taxon>Bacteria</taxon>
        <taxon>Pseudomonadati</taxon>
        <taxon>Pseudomonadota</taxon>
        <taxon>Gammaproteobacteria</taxon>
        <taxon>Pseudomonadales</taxon>
        <taxon>Marinobacteraceae</taxon>
        <taxon>Marinobacter</taxon>
    </lineage>
</organism>
<proteinExistence type="predicted"/>